<feature type="chain" id="PRO_5046004306" evidence="2">
    <location>
        <begin position="24"/>
        <end position="176"/>
    </location>
</feature>
<accession>A0ABV4AFC6</accession>
<comment type="caution">
    <text evidence="4">The sequence shown here is derived from an EMBL/GenBank/DDBJ whole genome shotgun (WGS) entry which is preliminary data.</text>
</comment>
<gene>
    <name evidence="4" type="ORF">AB5I84_00155</name>
</gene>
<keyword evidence="5" id="KW-1185">Reference proteome</keyword>
<dbReference type="RefSeq" id="WP_369453801.1">
    <property type="nucleotide sequence ID" value="NZ_JBGCUO010000001.1"/>
</dbReference>
<dbReference type="Gene3D" id="2.40.160.20">
    <property type="match status" value="1"/>
</dbReference>
<sequence>MKKICLAAAVAGVSLLCSSAAVAAEPEGYVAVRYGNFEQYDRFFGKDRFETGEVSLAVVGGLGEYFEGELRLGRTLDAEERGKDRFQHDLIASYFLRAGYSVGPVRPYLSVGYTYVREQYRTNGHTYRDSVNDFSYGAGIDVSLGARLGVSLEYMHLYHKGNLRLDGTSAGVFWRF</sequence>
<proteinExistence type="predicted"/>
<dbReference type="Proteomes" id="UP001562065">
    <property type="component" value="Unassembled WGS sequence"/>
</dbReference>
<organism evidence="4 5">
    <name type="scientific">Isoalcanivorax beigongshangi</name>
    <dbReference type="NCBI Taxonomy" id="3238810"/>
    <lineage>
        <taxon>Bacteria</taxon>
        <taxon>Pseudomonadati</taxon>
        <taxon>Pseudomonadota</taxon>
        <taxon>Gammaproteobacteria</taxon>
        <taxon>Oceanospirillales</taxon>
        <taxon>Alcanivoracaceae</taxon>
        <taxon>Isoalcanivorax</taxon>
    </lineage>
</organism>
<dbReference type="InterPro" id="IPR011250">
    <property type="entry name" value="OMP/PagP_B-barrel"/>
</dbReference>
<dbReference type="EMBL" id="JBGCUO010000001">
    <property type="protein sequence ID" value="MEY1660553.1"/>
    <property type="molecule type" value="Genomic_DNA"/>
</dbReference>
<evidence type="ECO:0000313" key="4">
    <source>
        <dbReference type="EMBL" id="MEY1660553.1"/>
    </source>
</evidence>
<evidence type="ECO:0000256" key="2">
    <source>
        <dbReference type="SAM" id="SignalP"/>
    </source>
</evidence>
<dbReference type="SUPFAM" id="SSF56925">
    <property type="entry name" value="OMPA-like"/>
    <property type="match status" value="1"/>
</dbReference>
<name>A0ABV4AFC6_9GAMM</name>
<evidence type="ECO:0000259" key="3">
    <source>
        <dbReference type="Pfam" id="PF13505"/>
    </source>
</evidence>
<feature type="signal peptide" evidence="2">
    <location>
        <begin position="1"/>
        <end position="23"/>
    </location>
</feature>
<dbReference type="InterPro" id="IPR027385">
    <property type="entry name" value="Beta-barrel_OMP"/>
</dbReference>
<dbReference type="Pfam" id="PF13505">
    <property type="entry name" value="OMP_b-brl"/>
    <property type="match status" value="1"/>
</dbReference>
<feature type="domain" description="Outer membrane protein beta-barrel" evidence="3">
    <location>
        <begin position="9"/>
        <end position="176"/>
    </location>
</feature>
<evidence type="ECO:0000313" key="5">
    <source>
        <dbReference type="Proteomes" id="UP001562065"/>
    </source>
</evidence>
<protein>
    <submittedName>
        <fullName evidence="4">Outer membrane beta-barrel protein</fullName>
    </submittedName>
</protein>
<evidence type="ECO:0000256" key="1">
    <source>
        <dbReference type="ARBA" id="ARBA00022729"/>
    </source>
</evidence>
<reference evidence="4 5" key="1">
    <citation type="submission" date="2024-07" db="EMBL/GenBank/DDBJ databases">
        <authorList>
            <person name="Ren Q."/>
        </authorList>
    </citation>
    <scope>NUCLEOTIDE SEQUENCE [LARGE SCALE GENOMIC DNA]</scope>
    <source>
        <strain evidence="4 5">REN37</strain>
    </source>
</reference>
<keyword evidence="1 2" id="KW-0732">Signal</keyword>